<evidence type="ECO:0000313" key="3">
    <source>
        <dbReference type="EMBL" id="VGO13043.1"/>
    </source>
</evidence>
<keyword evidence="1" id="KW-0812">Transmembrane</keyword>
<keyword evidence="1" id="KW-1133">Transmembrane helix</keyword>
<dbReference type="AlphaFoldDB" id="A0A6C2TZL2"/>
<protein>
    <recommendedName>
        <fullName evidence="5">PEP-CTERM protein-sorting domain-containing protein</fullName>
    </recommendedName>
</protein>
<dbReference type="EMBL" id="CAAHFG010000001">
    <property type="protein sequence ID" value="VGO13043.1"/>
    <property type="molecule type" value="Genomic_DNA"/>
</dbReference>
<evidence type="ECO:0008006" key="5">
    <source>
        <dbReference type="Google" id="ProtNLM"/>
    </source>
</evidence>
<keyword evidence="2" id="KW-0732">Signal</keyword>
<keyword evidence="1" id="KW-0472">Membrane</keyword>
<name>A0A6C2TZL2_PONDE</name>
<reference evidence="3 4" key="1">
    <citation type="submission" date="2019-04" db="EMBL/GenBank/DDBJ databases">
        <authorList>
            <person name="Van Vliet M D."/>
        </authorList>
    </citation>
    <scope>NUCLEOTIDE SEQUENCE [LARGE SCALE GENOMIC DNA]</scope>
    <source>
        <strain evidence="3 4">F1</strain>
    </source>
</reference>
<feature type="signal peptide" evidence="2">
    <location>
        <begin position="1"/>
        <end position="19"/>
    </location>
</feature>
<evidence type="ECO:0000313" key="4">
    <source>
        <dbReference type="Proteomes" id="UP000366872"/>
    </source>
</evidence>
<dbReference type="RefSeq" id="WP_136078661.1">
    <property type="nucleotide sequence ID" value="NZ_CAAHFG010000001.1"/>
</dbReference>
<evidence type="ECO:0000256" key="1">
    <source>
        <dbReference type="SAM" id="Phobius"/>
    </source>
</evidence>
<accession>A0A6C2TZL2</accession>
<proteinExistence type="predicted"/>
<dbReference type="Proteomes" id="UP000366872">
    <property type="component" value="Unassembled WGS sequence"/>
</dbReference>
<keyword evidence="4" id="KW-1185">Reference proteome</keyword>
<sequence length="289" mass="30548">MKKMIGIACLVLLAGGAHASVVNFTAAEGYSGDGSSWASRLDAQTPTTGSSWDETAGSGTGRFRVDSSAGAVHLDGDAGYNKAIYQEALSSSMTEYTVGMKFSFNRDSAQLTTKANVIAVELTEVASGGNRLAMQLERQPNANSGKYRLSFWENTGSVNTSGNAGWSDETVWGFADAADTTSDDLWLGMTLYRGADASSWMVSGVLSNMLTGASVEMGTGVVGEFDTSSAYFTDDLYALMNSSNKDSEGNFSNRVVDQFSVTAIPEPATLGLIAGFGGAVLFIRRRFMM</sequence>
<evidence type="ECO:0000256" key="2">
    <source>
        <dbReference type="SAM" id="SignalP"/>
    </source>
</evidence>
<organism evidence="3 4">
    <name type="scientific">Pontiella desulfatans</name>
    <dbReference type="NCBI Taxonomy" id="2750659"/>
    <lineage>
        <taxon>Bacteria</taxon>
        <taxon>Pseudomonadati</taxon>
        <taxon>Kiritimatiellota</taxon>
        <taxon>Kiritimatiellia</taxon>
        <taxon>Kiritimatiellales</taxon>
        <taxon>Pontiellaceae</taxon>
        <taxon>Pontiella</taxon>
    </lineage>
</organism>
<gene>
    <name evidence="3" type="ORF">PDESU_01597</name>
</gene>
<feature type="transmembrane region" description="Helical" evidence="1">
    <location>
        <begin position="267"/>
        <end position="283"/>
    </location>
</feature>
<feature type="chain" id="PRO_5025643958" description="PEP-CTERM protein-sorting domain-containing protein" evidence="2">
    <location>
        <begin position="20"/>
        <end position="289"/>
    </location>
</feature>